<accession>A0ABY4N5Z1</accession>
<dbReference type="Proteomes" id="UP001055868">
    <property type="component" value="Chromosome"/>
</dbReference>
<dbReference type="RefSeq" id="WP_249479148.1">
    <property type="nucleotide sequence ID" value="NZ_CP097218.1"/>
</dbReference>
<keyword evidence="1" id="KW-0812">Transmembrane</keyword>
<evidence type="ECO:0000313" key="2">
    <source>
        <dbReference type="EMBL" id="UQN29969.1"/>
    </source>
</evidence>
<keyword evidence="3" id="KW-1185">Reference proteome</keyword>
<evidence type="ECO:0000256" key="1">
    <source>
        <dbReference type="SAM" id="Phobius"/>
    </source>
</evidence>
<reference evidence="2" key="1">
    <citation type="submission" date="2022-05" db="EMBL/GenBank/DDBJ databases">
        <title>Genomic analysis of Brachybacterium sp. CBA3104.</title>
        <authorList>
            <person name="Roh S.W."/>
            <person name="Kim Y.B."/>
            <person name="Kim Y."/>
        </authorList>
    </citation>
    <scope>NUCLEOTIDE SEQUENCE</scope>
    <source>
        <strain evidence="2">CBA3104</strain>
    </source>
</reference>
<organism evidence="2 3">
    <name type="scientific">Brachybacterium kimchii</name>
    <dbReference type="NCBI Taxonomy" id="2942909"/>
    <lineage>
        <taxon>Bacteria</taxon>
        <taxon>Bacillati</taxon>
        <taxon>Actinomycetota</taxon>
        <taxon>Actinomycetes</taxon>
        <taxon>Micrococcales</taxon>
        <taxon>Dermabacteraceae</taxon>
        <taxon>Brachybacterium</taxon>
    </lineage>
</organism>
<name>A0ABY4N5Z1_9MICO</name>
<gene>
    <name evidence="2" type="ORF">M4486_01050</name>
</gene>
<protein>
    <recommendedName>
        <fullName evidence="4">RDD domain-containing protein</fullName>
    </recommendedName>
</protein>
<feature type="transmembrane region" description="Helical" evidence="1">
    <location>
        <begin position="39"/>
        <end position="59"/>
    </location>
</feature>
<dbReference type="EMBL" id="CP097218">
    <property type="protein sequence ID" value="UQN29969.1"/>
    <property type="molecule type" value="Genomic_DNA"/>
</dbReference>
<keyword evidence="1" id="KW-1133">Transmembrane helix</keyword>
<evidence type="ECO:0000313" key="3">
    <source>
        <dbReference type="Proteomes" id="UP001055868"/>
    </source>
</evidence>
<feature type="transmembrane region" description="Helical" evidence="1">
    <location>
        <begin position="163"/>
        <end position="186"/>
    </location>
</feature>
<evidence type="ECO:0008006" key="4">
    <source>
        <dbReference type="Google" id="ProtNLM"/>
    </source>
</evidence>
<sequence>MGDEERIDARHRGERRGMRGRLLAPLLVRRARAYARDCVGYLVLPAAMLPIGIPLATHIGDAGTARAVALVSSAIPPVLAALWAARAESGPRASTWGKRREGLRVEMLPGRPEGARSGGAGPDKSRVPFSRACVRNLVKIAIPWQLGHVVAVGAVYGDFDTGAAGTMVATVLLYGVVIVLVGTVMLGSGCEIHDRIAATRVVGDRG</sequence>
<proteinExistence type="predicted"/>
<keyword evidence="1" id="KW-0472">Membrane</keyword>